<dbReference type="GeneID" id="26250704"/>
<dbReference type="PROSITE" id="PS50053">
    <property type="entry name" value="UBIQUITIN_2"/>
    <property type="match status" value="1"/>
</dbReference>
<evidence type="ECO:0000259" key="1">
    <source>
        <dbReference type="PROSITE" id="PS50053"/>
    </source>
</evidence>
<dbReference type="Gene3D" id="3.10.20.90">
    <property type="entry name" value="Phosphatidylinositol 3-kinase Catalytic Subunit, Chain A, domain 1"/>
    <property type="match status" value="1"/>
</dbReference>
<dbReference type="InterPro" id="IPR019956">
    <property type="entry name" value="Ubiquitin_dom"/>
</dbReference>
<name>W7EA35_BIPV3</name>
<proteinExistence type="predicted"/>
<dbReference type="HOGENOM" id="CLU_2873713_0_0_1"/>
<evidence type="ECO:0000313" key="3">
    <source>
        <dbReference type="Proteomes" id="UP000054337"/>
    </source>
</evidence>
<gene>
    <name evidence="2" type="ORF">COCVIDRAFT_115242</name>
</gene>
<reference evidence="2 3" key="1">
    <citation type="journal article" date="2013" name="PLoS Genet.">
        <title>Comparative genome structure, secondary metabolite, and effector coding capacity across Cochliobolus pathogens.</title>
        <authorList>
            <person name="Condon B.J."/>
            <person name="Leng Y."/>
            <person name="Wu D."/>
            <person name="Bushley K.E."/>
            <person name="Ohm R.A."/>
            <person name="Otillar R."/>
            <person name="Martin J."/>
            <person name="Schackwitz W."/>
            <person name="Grimwood J."/>
            <person name="MohdZainudin N."/>
            <person name="Xue C."/>
            <person name="Wang R."/>
            <person name="Manning V.A."/>
            <person name="Dhillon B."/>
            <person name="Tu Z.J."/>
            <person name="Steffenson B.J."/>
            <person name="Salamov A."/>
            <person name="Sun H."/>
            <person name="Lowry S."/>
            <person name="LaButti K."/>
            <person name="Han J."/>
            <person name="Copeland A."/>
            <person name="Lindquist E."/>
            <person name="Barry K."/>
            <person name="Schmutz J."/>
            <person name="Baker S.E."/>
            <person name="Ciuffetti L.M."/>
            <person name="Grigoriev I.V."/>
            <person name="Zhong S."/>
            <person name="Turgeon B.G."/>
        </authorList>
    </citation>
    <scope>NUCLEOTIDE SEQUENCE [LARGE SCALE GENOMIC DNA]</scope>
    <source>
        <strain evidence="2 3">FI3</strain>
    </source>
</reference>
<dbReference type="AlphaFoldDB" id="W7EA35"/>
<feature type="domain" description="Ubiquitin-like" evidence="1">
    <location>
        <begin position="1"/>
        <end position="56"/>
    </location>
</feature>
<dbReference type="InterPro" id="IPR029071">
    <property type="entry name" value="Ubiquitin-like_domsf"/>
</dbReference>
<organism evidence="2 3">
    <name type="scientific">Bipolaris victoriae (strain FI3)</name>
    <name type="common">Victoria blight of oats agent</name>
    <name type="synonym">Cochliobolus victoriae</name>
    <dbReference type="NCBI Taxonomy" id="930091"/>
    <lineage>
        <taxon>Eukaryota</taxon>
        <taxon>Fungi</taxon>
        <taxon>Dikarya</taxon>
        <taxon>Ascomycota</taxon>
        <taxon>Pezizomycotina</taxon>
        <taxon>Dothideomycetes</taxon>
        <taxon>Pleosporomycetidae</taxon>
        <taxon>Pleosporales</taxon>
        <taxon>Pleosporineae</taxon>
        <taxon>Pleosporaceae</taxon>
        <taxon>Bipolaris</taxon>
    </lineage>
</organism>
<dbReference type="PRINTS" id="PR00348">
    <property type="entry name" value="UBIQUITIN"/>
</dbReference>
<protein>
    <recommendedName>
        <fullName evidence="1">Ubiquitin-like domain-containing protein</fullName>
    </recommendedName>
</protein>
<feature type="non-terminal residue" evidence="2">
    <location>
        <position position="1"/>
    </location>
</feature>
<keyword evidence="3" id="KW-1185">Reference proteome</keyword>
<dbReference type="SUPFAM" id="SSF54236">
    <property type="entry name" value="Ubiquitin-like"/>
    <property type="match status" value="1"/>
</dbReference>
<evidence type="ECO:0000313" key="2">
    <source>
        <dbReference type="EMBL" id="EUN20932.1"/>
    </source>
</evidence>
<accession>W7EA35</accession>
<dbReference type="RefSeq" id="XP_014550506.1">
    <property type="nucleotide sequence ID" value="XM_014695020.1"/>
</dbReference>
<dbReference type="Proteomes" id="UP000054337">
    <property type="component" value="Unassembled WGS sequence"/>
</dbReference>
<dbReference type="Pfam" id="PF00240">
    <property type="entry name" value="ubiquitin"/>
    <property type="match status" value="1"/>
</dbReference>
<dbReference type="EMBL" id="KI968875">
    <property type="protein sequence ID" value="EUN20932.1"/>
    <property type="molecule type" value="Genomic_DNA"/>
</dbReference>
<sequence length="64" mass="7314">FTIEVKTLTGKIFQVDINDVTIGTQLKTAIQDLEGIPPDQQRIIFDRTEMTDGEFLRLKEKPAH</sequence>
<dbReference type="InterPro" id="IPR000626">
    <property type="entry name" value="Ubiquitin-like_dom"/>
</dbReference>